<dbReference type="AlphaFoldDB" id="A8ZP05"/>
<organism evidence="3 4">
    <name type="scientific">Acaryochloris marina (strain MBIC 11017)</name>
    <dbReference type="NCBI Taxonomy" id="329726"/>
    <lineage>
        <taxon>Bacteria</taxon>
        <taxon>Bacillati</taxon>
        <taxon>Cyanobacteriota</taxon>
        <taxon>Cyanophyceae</taxon>
        <taxon>Acaryochloridales</taxon>
        <taxon>Acaryochloridaceae</taxon>
        <taxon>Acaryochloris</taxon>
    </lineage>
</organism>
<keyword evidence="3" id="KW-0614">Plasmid</keyword>
<gene>
    <name evidence="3" type="ordered locus">AM1_D0250</name>
</gene>
<keyword evidence="2 3" id="KW-0012">Acyltransferase</keyword>
<accession>A8ZP05</accession>
<dbReference type="PANTHER" id="PTHR22753">
    <property type="entry name" value="TRANSMEMBRANE PROTEIN 68"/>
    <property type="match status" value="1"/>
</dbReference>
<keyword evidence="1 3" id="KW-0808">Transferase</keyword>
<keyword evidence="4" id="KW-1185">Reference proteome</keyword>
<name>A8ZP05_ACAM1</name>
<dbReference type="InterPro" id="IPR007130">
    <property type="entry name" value="DAGAT"/>
</dbReference>
<evidence type="ECO:0000256" key="2">
    <source>
        <dbReference type="ARBA" id="ARBA00023315"/>
    </source>
</evidence>
<dbReference type="GO" id="GO:0008374">
    <property type="term" value="F:O-acyltransferase activity"/>
    <property type="evidence" value="ECO:0007669"/>
    <property type="project" value="InterPro"/>
</dbReference>
<evidence type="ECO:0000313" key="3">
    <source>
        <dbReference type="EMBL" id="ABW32741.1"/>
    </source>
</evidence>
<reference evidence="3 4" key="1">
    <citation type="journal article" date="2008" name="Proc. Natl. Acad. Sci. U.S.A.">
        <title>Niche adaptation and genome expansion in the chlorophyll d-producing cyanobacterium Acaryochloris marina.</title>
        <authorList>
            <person name="Swingley W.D."/>
            <person name="Chen M."/>
            <person name="Cheung P.C."/>
            <person name="Conrad A.L."/>
            <person name="Dejesa L.C."/>
            <person name="Hao J."/>
            <person name="Honchak B.M."/>
            <person name="Karbach L.E."/>
            <person name="Kurdoglu A."/>
            <person name="Lahiri S."/>
            <person name="Mastrian S.D."/>
            <person name="Miyashita H."/>
            <person name="Page L."/>
            <person name="Ramakrishna P."/>
            <person name="Satoh S."/>
            <person name="Sattley W.M."/>
            <person name="Shimada Y."/>
            <person name="Taylor H.L."/>
            <person name="Tomo T."/>
            <person name="Tsuchiya T."/>
            <person name="Wang Z.T."/>
            <person name="Raymond J."/>
            <person name="Mimuro M."/>
            <person name="Blankenship R.E."/>
            <person name="Touchman J.W."/>
        </authorList>
    </citation>
    <scope>NUCLEOTIDE SEQUENCE [LARGE SCALE GENOMIC DNA]</scope>
    <source>
        <strain evidence="4">MBIC 11017</strain>
        <plasmid evidence="4">Plasmid pREB4</plasmid>
    </source>
</reference>
<dbReference type="HOGENOM" id="CLU_015395_1_0_3"/>
<dbReference type="GO" id="GO:0016020">
    <property type="term" value="C:membrane"/>
    <property type="evidence" value="ECO:0007669"/>
    <property type="project" value="TreeGrafter"/>
</dbReference>
<dbReference type="KEGG" id="amr:AM1_D0250"/>
<dbReference type="Pfam" id="PF03982">
    <property type="entry name" value="DAGAT"/>
    <property type="match status" value="1"/>
</dbReference>
<dbReference type="CDD" id="cd07987">
    <property type="entry name" value="LPLAT_MGAT-like"/>
    <property type="match status" value="1"/>
</dbReference>
<evidence type="ECO:0000256" key="1">
    <source>
        <dbReference type="ARBA" id="ARBA00022679"/>
    </source>
</evidence>
<sequence>MANAGKKVRILESQEHHTSLYTVESFHYRDEVVESNGENNTYHVGAYLEDGLHEGAITSALRVAQQIGLKLVCVSYNFLSLYYVDGDNNHTPHVSMLLKANGHAAPLGWSLEYRDPKVIEQLMPLLSWLYHHYFHVQTSGWHHVPSDAPILMVGSHNGGLSAPDMYMSMYDWCRQFGAERPIYGLLHPGIWQAFQQTCPPLARLAGQIGSIMAHPKMAINALRQGASVLVYPGGAQDVFRPYCQRHQIHLAGRKGFIKLALEEKVPIVPLISNGAHETLIVLADFYQAIQQLHDWGIPWLGGIDPDVFPVYLGLPWGLAFGPLPNIPLPVPIQTQVCPPIVFEHYGAEAARDRTYVTACYEQVQAQMQQDLDALVDSNP</sequence>
<dbReference type="SUPFAM" id="SSF69593">
    <property type="entry name" value="Glycerol-3-phosphate (1)-acyltransferase"/>
    <property type="match status" value="1"/>
</dbReference>
<protein>
    <submittedName>
        <fullName evidence="3">Phospholipid/glycerol acyltransferase, putative</fullName>
    </submittedName>
</protein>
<evidence type="ECO:0000313" key="4">
    <source>
        <dbReference type="Proteomes" id="UP000000268"/>
    </source>
</evidence>
<dbReference type="PANTHER" id="PTHR22753:SF14">
    <property type="entry name" value="MONOACYLGLYCEROL_DIACYLGLYCEROL O-ACYLTRANSFERASE"/>
    <property type="match status" value="1"/>
</dbReference>
<dbReference type="Proteomes" id="UP000000268">
    <property type="component" value="Plasmid pREB4"/>
</dbReference>
<geneLocation type="plasmid" evidence="3 4">
    <name>pREB4</name>
</geneLocation>
<proteinExistence type="predicted"/>
<dbReference type="EMBL" id="CP000841">
    <property type="protein sequence ID" value="ABW32741.1"/>
    <property type="molecule type" value="Genomic_DNA"/>
</dbReference>